<sequence length="43" mass="4788">MAARLGISVNTVKNHIKSALAHFRNRMNGSSFLLCLLLSQFLN</sequence>
<comment type="caution">
    <text evidence="1">The sequence shown here is derived from an EMBL/GenBank/DDBJ whole genome shotgun (WGS) entry which is preliminary data.</text>
</comment>
<keyword evidence="2" id="KW-1185">Reference proteome</keyword>
<name>A0ABV8P7V1_9SPHI</name>
<evidence type="ECO:0000313" key="2">
    <source>
        <dbReference type="Proteomes" id="UP001595789"/>
    </source>
</evidence>
<protein>
    <recommendedName>
        <fullName evidence="3">HTH luxR-type domain-containing protein</fullName>
    </recommendedName>
</protein>
<evidence type="ECO:0000313" key="1">
    <source>
        <dbReference type="EMBL" id="MFC4209761.1"/>
    </source>
</evidence>
<dbReference type="EMBL" id="JBHSBW010000003">
    <property type="protein sequence ID" value="MFC4209761.1"/>
    <property type="molecule type" value="Genomic_DNA"/>
</dbReference>
<reference evidence="2" key="1">
    <citation type="journal article" date="2019" name="Int. J. Syst. Evol. Microbiol.">
        <title>The Global Catalogue of Microorganisms (GCM) 10K type strain sequencing project: providing services to taxonomists for standard genome sequencing and annotation.</title>
        <authorList>
            <consortium name="The Broad Institute Genomics Platform"/>
            <consortium name="The Broad Institute Genome Sequencing Center for Infectious Disease"/>
            <person name="Wu L."/>
            <person name="Ma J."/>
        </authorList>
    </citation>
    <scope>NUCLEOTIDE SEQUENCE [LARGE SCALE GENOMIC DNA]</scope>
    <source>
        <strain evidence="2">CCM 8691</strain>
    </source>
</reference>
<evidence type="ECO:0008006" key="3">
    <source>
        <dbReference type="Google" id="ProtNLM"/>
    </source>
</evidence>
<accession>A0ABV8P7V1</accession>
<dbReference type="InterPro" id="IPR036388">
    <property type="entry name" value="WH-like_DNA-bd_sf"/>
</dbReference>
<gene>
    <name evidence="1" type="ORF">ACFOWA_01125</name>
</gene>
<dbReference type="RefSeq" id="WP_378981208.1">
    <property type="nucleotide sequence ID" value="NZ_JBHSBW010000003.1"/>
</dbReference>
<organism evidence="1 2">
    <name type="scientific">Pedobacter lithocola</name>
    <dbReference type="NCBI Taxonomy" id="1908239"/>
    <lineage>
        <taxon>Bacteria</taxon>
        <taxon>Pseudomonadati</taxon>
        <taxon>Bacteroidota</taxon>
        <taxon>Sphingobacteriia</taxon>
        <taxon>Sphingobacteriales</taxon>
        <taxon>Sphingobacteriaceae</taxon>
        <taxon>Pedobacter</taxon>
    </lineage>
</organism>
<dbReference type="Gene3D" id="1.10.10.10">
    <property type="entry name" value="Winged helix-like DNA-binding domain superfamily/Winged helix DNA-binding domain"/>
    <property type="match status" value="1"/>
</dbReference>
<dbReference type="Proteomes" id="UP001595789">
    <property type="component" value="Unassembled WGS sequence"/>
</dbReference>
<proteinExistence type="predicted"/>